<dbReference type="InterPro" id="IPR013216">
    <property type="entry name" value="Methyltransf_11"/>
</dbReference>
<comment type="caution">
    <text evidence="2">The sequence shown here is derived from an EMBL/GenBank/DDBJ whole genome shotgun (WGS) entry which is preliminary data.</text>
</comment>
<name>A0A0F5YC31_9CYAN</name>
<protein>
    <recommendedName>
        <fullName evidence="1">Methyltransferase type 11 domain-containing protein</fullName>
    </recommendedName>
</protein>
<dbReference type="AlphaFoldDB" id="A0A0F5YC31"/>
<proteinExistence type="predicted"/>
<feature type="domain" description="Methyltransferase type 11" evidence="1">
    <location>
        <begin position="54"/>
        <end position="109"/>
    </location>
</feature>
<dbReference type="Proteomes" id="UP000033607">
    <property type="component" value="Unassembled WGS sequence"/>
</dbReference>
<dbReference type="Pfam" id="PF08241">
    <property type="entry name" value="Methyltransf_11"/>
    <property type="match status" value="1"/>
</dbReference>
<organism evidence="2 3">
    <name type="scientific">Limnoraphis robusta CS-951</name>
    <dbReference type="NCBI Taxonomy" id="1637645"/>
    <lineage>
        <taxon>Bacteria</taxon>
        <taxon>Bacillati</taxon>
        <taxon>Cyanobacteriota</taxon>
        <taxon>Cyanophyceae</taxon>
        <taxon>Oscillatoriophycideae</taxon>
        <taxon>Oscillatoriales</taxon>
        <taxon>Sirenicapillariaceae</taxon>
        <taxon>Limnoraphis</taxon>
    </lineage>
</organism>
<dbReference type="CDD" id="cd02440">
    <property type="entry name" value="AdoMet_MTases"/>
    <property type="match status" value="1"/>
</dbReference>
<dbReference type="Gene3D" id="3.40.50.150">
    <property type="entry name" value="Vaccinia Virus protein VP39"/>
    <property type="match status" value="1"/>
</dbReference>
<evidence type="ECO:0000313" key="3">
    <source>
        <dbReference type="Proteomes" id="UP000033607"/>
    </source>
</evidence>
<dbReference type="OrthoDB" id="574053at2"/>
<dbReference type="GO" id="GO:0008757">
    <property type="term" value="F:S-adenosylmethionine-dependent methyltransferase activity"/>
    <property type="evidence" value="ECO:0007669"/>
    <property type="project" value="InterPro"/>
</dbReference>
<dbReference type="EMBL" id="LATL02000213">
    <property type="protein sequence ID" value="KKD36454.1"/>
    <property type="molecule type" value="Genomic_DNA"/>
</dbReference>
<evidence type="ECO:0000313" key="2">
    <source>
        <dbReference type="EMBL" id="KKD36454.1"/>
    </source>
</evidence>
<dbReference type="InterPro" id="IPR029063">
    <property type="entry name" value="SAM-dependent_MTases_sf"/>
</dbReference>
<accession>A0A0F5YC31</accession>
<evidence type="ECO:0000259" key="1">
    <source>
        <dbReference type="Pfam" id="PF08241"/>
    </source>
</evidence>
<dbReference type="SUPFAM" id="SSF53335">
    <property type="entry name" value="S-adenosyl-L-methionine-dependent methyltransferases"/>
    <property type="match status" value="1"/>
</dbReference>
<reference evidence="2 3" key="1">
    <citation type="submission" date="2015-06" db="EMBL/GenBank/DDBJ databases">
        <title>Draft genome assembly of filamentous brackish cyanobacterium Limnoraphis robusta strain CS-951.</title>
        <authorList>
            <person name="Willis A."/>
            <person name="Parks M."/>
            <person name="Burford M.A."/>
        </authorList>
    </citation>
    <scope>NUCLEOTIDE SEQUENCE [LARGE SCALE GENOMIC DNA]</scope>
    <source>
        <strain evidence="2 3">CS-951</strain>
    </source>
</reference>
<gene>
    <name evidence="2" type="ORF">WN50_19705</name>
</gene>
<dbReference type="RefSeq" id="WP_046280290.1">
    <property type="nucleotide sequence ID" value="NZ_LATL02000213.1"/>
</dbReference>
<sequence length="213" mass="23917">MKFRFHQPTLKLLEGLSGVELGAAAHNPFGVNAINVAPKFDEKVYRESQVEMGETPTPIDLYGDATDIPVEKHSQDFVLSSHVFEHIPNPVQAFLEWQRVLKSGGYIVMIVPQPDALLGDNRPLSTYDKLIQAYHENWTIDTAPPGSCYSDHYWKFTSTTLRGFLEKLKSGVAGLPPINWTLIGVEDPDSKVGNGFWLAYKVPEFNFKVKNLI</sequence>